<dbReference type="RefSeq" id="WP_201041824.1">
    <property type="nucleotide sequence ID" value="NZ_JBJLSN010000055.1"/>
</dbReference>
<feature type="region of interest" description="Disordered" evidence="1">
    <location>
        <begin position="414"/>
        <end position="436"/>
    </location>
</feature>
<gene>
    <name evidence="2" type="ORF">ACJ41P_26430</name>
</gene>
<organism evidence="2 3">
    <name type="scientific">Azospirillum argentinense</name>
    <dbReference type="NCBI Taxonomy" id="2970906"/>
    <lineage>
        <taxon>Bacteria</taxon>
        <taxon>Pseudomonadati</taxon>
        <taxon>Pseudomonadota</taxon>
        <taxon>Alphaproteobacteria</taxon>
        <taxon>Rhodospirillales</taxon>
        <taxon>Azospirillaceae</taxon>
        <taxon>Azospirillum</taxon>
    </lineage>
</organism>
<evidence type="ECO:0000256" key="1">
    <source>
        <dbReference type="SAM" id="MobiDB-lite"/>
    </source>
</evidence>
<keyword evidence="3" id="KW-1185">Reference proteome</keyword>
<name>A0ABW8VE10_9PROT</name>
<protein>
    <submittedName>
        <fullName evidence="2">DUF935 domain-containing protein</fullName>
    </submittedName>
</protein>
<feature type="compositionally biased region" description="Low complexity" evidence="1">
    <location>
        <begin position="424"/>
        <end position="436"/>
    </location>
</feature>
<dbReference type="InterPro" id="IPR009279">
    <property type="entry name" value="Portal_Mu"/>
</dbReference>
<evidence type="ECO:0000313" key="3">
    <source>
        <dbReference type="Proteomes" id="UP001628281"/>
    </source>
</evidence>
<comment type="caution">
    <text evidence="2">The sequence shown here is derived from an EMBL/GenBank/DDBJ whole genome shotgun (WGS) entry which is preliminary data.</text>
</comment>
<evidence type="ECO:0000313" key="2">
    <source>
        <dbReference type="EMBL" id="MFL7904692.1"/>
    </source>
</evidence>
<dbReference type="EMBL" id="JBJLSN010000055">
    <property type="protein sequence ID" value="MFL7904692.1"/>
    <property type="molecule type" value="Genomic_DNA"/>
</dbReference>
<dbReference type="Pfam" id="PF06074">
    <property type="entry name" value="Portal_Mu"/>
    <property type="match status" value="1"/>
</dbReference>
<accession>A0ABW8VE10</accession>
<sequence length="520" mass="56306">MARKRRRGPPPPVQSAATVPTVLRKEVASARNDITVPVFGNVLRPQDDILLSRGAGKGLKLYDEIERDPHAYAVLQKRKLAIIARDWEVTPGAPGRAAAKAAELVELALDAFDFDRASLDLSGAILKGFAVAEVMWRVHETGPLIPAELRPRDQRRFAFDLDGRPRLLTWESMVDGVDLPDRKFVIHRFGAPAGDPYGLGLGHKLFWPCFFKRQGIAFWLLFAEKFGTPTVQGLFPPGTSEEEQDKLLAVLSNLSGQTAFVAPDGTKVSLLEAARSGGIDTYEKLVRYMDEQISEAVLGETLTTNIGGNGSRAAASVHNEVRAELTDADCDLLSGTLNATLVRWIVDVNMPGAPYPTVWRPRPSEETQVEALKKARAERRQAEIAVITSYRAAGYVPEDPNASFEDQLAGQWRRGMDQPPASSPSPAFAAPAASPPRDVVDELADQLDQVAAPVMDTMIDAIRELLDEVAAAGGGLDEVARRLAALHPSLPAAPLADLIAQAMIVAELTGRAEIMEGVPS</sequence>
<reference evidence="2 3" key="1">
    <citation type="submission" date="2024-11" db="EMBL/GenBank/DDBJ databases">
        <title>Draft genome sequences of two bacteria associated to sugarcane roots in Colombia.</title>
        <authorList>
            <person name="Pardo-Diaz S."/>
            <person name="Masmela-Mendoza J."/>
            <person name="Delgadillo-Duran P."/>
            <person name="Bautista E.J."/>
            <person name="Rojas-Tapias D.F."/>
        </authorList>
    </citation>
    <scope>NUCLEOTIDE SEQUENCE [LARGE SCALE GENOMIC DNA]</scope>
    <source>
        <strain evidence="2 3">Ap18</strain>
    </source>
</reference>
<dbReference type="Proteomes" id="UP001628281">
    <property type="component" value="Unassembled WGS sequence"/>
</dbReference>
<proteinExistence type="predicted"/>